<evidence type="ECO:0000313" key="9">
    <source>
        <dbReference type="EMBL" id="AOW00320.1"/>
    </source>
</evidence>
<dbReference type="Proteomes" id="UP000182444">
    <property type="component" value="Chromosome 1A"/>
</dbReference>
<dbReference type="AlphaFoldDB" id="A0A1D8N3Y8"/>
<feature type="active site" description="Nucleophile" evidence="6">
    <location>
        <position position="389"/>
    </location>
</feature>
<evidence type="ECO:0000256" key="5">
    <source>
        <dbReference type="ARBA" id="ARBA00022968"/>
    </source>
</evidence>
<evidence type="ECO:0000256" key="7">
    <source>
        <dbReference type="SAM" id="MobiDB-lite"/>
    </source>
</evidence>
<comment type="similarity">
    <text evidence="2">Belongs to the glycosyltransferase 15 family.</text>
</comment>
<evidence type="ECO:0000256" key="6">
    <source>
        <dbReference type="PIRSR" id="PIRSR018153-1"/>
    </source>
</evidence>
<dbReference type="VEuPathDB" id="FungiDB:YALI1_A06229g"/>
<feature type="region of interest" description="Disordered" evidence="7">
    <location>
        <begin position="103"/>
        <end position="135"/>
    </location>
</feature>
<dbReference type="VEuPathDB" id="FungiDB:YALI0_A06589g"/>
<evidence type="ECO:0000256" key="2">
    <source>
        <dbReference type="ARBA" id="ARBA00007677"/>
    </source>
</evidence>
<sequence>MRIRLSRGQIRLTTLTILSMVVVFLVYASLSGVRVQGYEIRVTQKDSSPNGDKHHNVMHNVHEAPNPPQKKTQKVVNTHNINGDFGKSIDELKKGHLEEEEAKAKELEEQYQNRGEAQAVSGSETEDEEPSHTEIILPSNSATPFVMKAPSLMHSSPGSNPDPNIQIAFDYPALRQQTERANATLVSLVRNKELKQMVRTVKNYEDRFNHKFRYDWVFLNDEPFDDDFIETMTNLVSGKAKFGLVPKEHWSVPSWVDKEKADKARKAMAEQVIYGDSESYRHMCRFNSGFFFHHPLMQEYRYYWRVEPETAIHCDVNYDIFQFMQTNNKTYGFTITLLENPLTVASLWQETKAYTKAHPEVLAKDNLLNWLSYDKGENYNMCHFWSNFEVADMDFWRSEAYQKYFDHLDKSGGFFYERWGDAPVHSIAAALFLPKSEVHFFNDIGYTHPPFTHCPIDGDTRKEGKCSCLAEETFDWKPCSCLGRYLDVQRIKRPHDWENYSDW</sequence>
<dbReference type="GO" id="GO:0005794">
    <property type="term" value="C:Golgi apparatus"/>
    <property type="evidence" value="ECO:0007669"/>
    <property type="project" value="TreeGrafter"/>
</dbReference>
<keyword evidence="8" id="KW-1133">Transmembrane helix</keyword>
<evidence type="ECO:0000256" key="4">
    <source>
        <dbReference type="ARBA" id="ARBA00022679"/>
    </source>
</evidence>
<dbReference type="FunFam" id="3.90.550.10:FF:000051">
    <property type="entry name" value="Alpha-1,2-mannosyltransferase (Ktr4)"/>
    <property type="match status" value="1"/>
</dbReference>
<dbReference type="eggNOG" id="KOG4472">
    <property type="taxonomic scope" value="Eukaryota"/>
</dbReference>
<evidence type="ECO:0000256" key="1">
    <source>
        <dbReference type="ARBA" id="ARBA00004606"/>
    </source>
</evidence>
<comment type="subcellular location">
    <subcellularLocation>
        <location evidence="1">Membrane</location>
        <topology evidence="1">Single-pass type II membrane protein</topology>
    </subcellularLocation>
</comment>
<proteinExistence type="inferred from homology"/>
<dbReference type="GO" id="GO:0000032">
    <property type="term" value="P:cell wall mannoprotein biosynthetic process"/>
    <property type="evidence" value="ECO:0007669"/>
    <property type="project" value="TreeGrafter"/>
</dbReference>
<dbReference type="InterPro" id="IPR002685">
    <property type="entry name" value="Glyco_trans_15"/>
</dbReference>
<protein>
    <submittedName>
        <fullName evidence="9">Uncharacterized protein</fullName>
    </submittedName>
</protein>
<keyword evidence="3" id="KW-0328">Glycosyltransferase</keyword>
<keyword evidence="5" id="KW-0735">Signal-anchor</keyword>
<dbReference type="PIRSF" id="PIRSF018153">
    <property type="entry name" value="Glyco_trans_15"/>
    <property type="match status" value="1"/>
</dbReference>
<dbReference type="Pfam" id="PF01793">
    <property type="entry name" value="Glyco_transf_15"/>
    <property type="match status" value="1"/>
</dbReference>
<organism evidence="9 10">
    <name type="scientific">Yarrowia lipolytica</name>
    <name type="common">Candida lipolytica</name>
    <dbReference type="NCBI Taxonomy" id="4952"/>
    <lineage>
        <taxon>Eukaryota</taxon>
        <taxon>Fungi</taxon>
        <taxon>Dikarya</taxon>
        <taxon>Ascomycota</taxon>
        <taxon>Saccharomycotina</taxon>
        <taxon>Dipodascomycetes</taxon>
        <taxon>Dipodascales</taxon>
        <taxon>Dipodascales incertae sedis</taxon>
        <taxon>Yarrowia</taxon>
    </lineage>
</organism>
<keyword evidence="4" id="KW-0808">Transferase</keyword>
<dbReference type="InterPro" id="IPR029044">
    <property type="entry name" value="Nucleotide-diphossugar_trans"/>
</dbReference>
<accession>A0A1D8N3Y8</accession>
<dbReference type="GeneID" id="2905891"/>
<reference evidence="9 10" key="1">
    <citation type="journal article" date="2016" name="PLoS ONE">
        <title>Sequence Assembly of Yarrowia lipolytica Strain W29/CLIB89 Shows Transposable Element Diversity.</title>
        <authorList>
            <person name="Magnan C."/>
            <person name="Yu J."/>
            <person name="Chang I."/>
            <person name="Jahn E."/>
            <person name="Kanomata Y."/>
            <person name="Wu J."/>
            <person name="Zeller M."/>
            <person name="Oakes M."/>
            <person name="Baldi P."/>
            <person name="Sandmeyer S."/>
        </authorList>
    </citation>
    <scope>NUCLEOTIDE SEQUENCE [LARGE SCALE GENOMIC DNA]</scope>
    <source>
        <strain evidence="10">CLIB89(W29)</strain>
    </source>
</reference>
<evidence type="ECO:0000256" key="8">
    <source>
        <dbReference type="SAM" id="Phobius"/>
    </source>
</evidence>
<dbReference type="GO" id="GO:0000026">
    <property type="term" value="F:alpha-1,2-mannosyltransferase activity"/>
    <property type="evidence" value="ECO:0007669"/>
    <property type="project" value="TreeGrafter"/>
</dbReference>
<dbReference type="PANTHER" id="PTHR31121">
    <property type="entry name" value="ALPHA-1,2 MANNOSYLTRANSFERASE KTR1"/>
    <property type="match status" value="1"/>
</dbReference>
<name>A0A1D8N3Y8_YARLL</name>
<dbReference type="GO" id="GO:0016020">
    <property type="term" value="C:membrane"/>
    <property type="evidence" value="ECO:0007669"/>
    <property type="project" value="UniProtKB-SubCell"/>
</dbReference>
<dbReference type="RefSeq" id="XP_499811.3">
    <property type="nucleotide sequence ID" value="XM_499811.3"/>
</dbReference>
<feature type="transmembrane region" description="Helical" evidence="8">
    <location>
        <begin position="12"/>
        <end position="30"/>
    </location>
</feature>
<evidence type="ECO:0000313" key="10">
    <source>
        <dbReference type="Proteomes" id="UP000182444"/>
    </source>
</evidence>
<dbReference type="PANTHER" id="PTHR31121:SF6">
    <property type="entry name" value="ALPHA-1,2 MANNOSYLTRANSFERASE KTR1"/>
    <property type="match status" value="1"/>
</dbReference>
<feature type="compositionally biased region" description="Polar residues" evidence="7">
    <location>
        <begin position="110"/>
        <end position="123"/>
    </location>
</feature>
<dbReference type="GO" id="GO:0006493">
    <property type="term" value="P:protein O-linked glycosylation"/>
    <property type="evidence" value="ECO:0007669"/>
    <property type="project" value="TreeGrafter"/>
</dbReference>
<dbReference type="GO" id="GO:0006487">
    <property type="term" value="P:protein N-linked glycosylation"/>
    <property type="evidence" value="ECO:0007669"/>
    <property type="project" value="TreeGrafter"/>
</dbReference>
<keyword evidence="8" id="KW-0812">Transmembrane</keyword>
<dbReference type="KEGG" id="yli:2905891"/>
<gene>
    <name evidence="9" type="ORF">YALI1_A06229g</name>
</gene>
<keyword evidence="8" id="KW-0472">Membrane</keyword>
<dbReference type="SUPFAM" id="SSF53448">
    <property type="entry name" value="Nucleotide-diphospho-sugar transferases"/>
    <property type="match status" value="1"/>
</dbReference>
<dbReference type="Gene3D" id="3.90.550.10">
    <property type="entry name" value="Spore Coat Polysaccharide Biosynthesis Protein SpsA, Chain A"/>
    <property type="match status" value="1"/>
</dbReference>
<dbReference type="EMBL" id="CP017553">
    <property type="protein sequence ID" value="AOW00320.1"/>
    <property type="molecule type" value="Genomic_DNA"/>
</dbReference>
<evidence type="ECO:0000256" key="3">
    <source>
        <dbReference type="ARBA" id="ARBA00022676"/>
    </source>
</evidence>